<keyword evidence="1" id="KW-0175">Coiled coil</keyword>
<organism evidence="2 4">
    <name type="scientific">Cercospora beticola</name>
    <name type="common">Sugarbeet leaf spot fungus</name>
    <dbReference type="NCBI Taxonomy" id="122368"/>
    <lineage>
        <taxon>Eukaryota</taxon>
        <taxon>Fungi</taxon>
        <taxon>Dikarya</taxon>
        <taxon>Ascomycota</taxon>
        <taxon>Pezizomycotina</taxon>
        <taxon>Dothideomycetes</taxon>
        <taxon>Dothideomycetidae</taxon>
        <taxon>Mycosphaerellales</taxon>
        <taxon>Mycosphaerellaceae</taxon>
        <taxon>Cercospora</taxon>
    </lineage>
</organism>
<dbReference type="OrthoDB" id="4387771at2759"/>
<proteinExistence type="predicted"/>
<dbReference type="Proteomes" id="UP000230605">
    <property type="component" value="Chromosome 8"/>
</dbReference>
<feature type="coiled-coil region" evidence="1">
    <location>
        <begin position="90"/>
        <end position="117"/>
    </location>
</feature>
<evidence type="ECO:0000256" key="1">
    <source>
        <dbReference type="SAM" id="Coils"/>
    </source>
</evidence>
<sequence length="119" mass="13052">MSKTITKFYNVYATVDLMMAKLFGKSPSAGSRLLPANKSNDEPAQWRLDAGPKIGTKQIVNMQANSEATSEAVKKWVKSNGRGTHGTIASAEYDTEAEDAEAEMTRVRQALIDESKKKL</sequence>
<protein>
    <submittedName>
        <fullName evidence="2">Uncharacterized protein</fullName>
    </submittedName>
</protein>
<dbReference type="AlphaFoldDB" id="A0A2G5HUR7"/>
<reference evidence="2 4" key="1">
    <citation type="submission" date="2015-10" db="EMBL/GenBank/DDBJ databases">
        <title>The cercosporin biosynthetic gene cluster was horizontally transferred to several fungal lineages and shown to be expanded in Cercospora beticola based on microsynteny with recipient genomes.</title>
        <authorList>
            <person name="De Jonge R."/>
            <person name="Ebert M.K."/>
            <person name="Suttle J.C."/>
            <person name="Jurick Ii W.M."/>
            <person name="Secor G.A."/>
            <person name="Thomma B.P."/>
            <person name="Van De Peer Y."/>
            <person name="Bolton M.D."/>
        </authorList>
    </citation>
    <scope>NUCLEOTIDE SEQUENCE [LARGE SCALE GENOMIC DNA]</scope>
    <source>
        <strain evidence="2 4">09-40</strain>
    </source>
</reference>
<evidence type="ECO:0000313" key="2">
    <source>
        <dbReference type="EMBL" id="PIA95982.1"/>
    </source>
</evidence>
<gene>
    <name evidence="2" type="ORF">CB0940_10066</name>
    <name evidence="3" type="ORF">RHO25_011427</name>
</gene>
<evidence type="ECO:0000313" key="4">
    <source>
        <dbReference type="Proteomes" id="UP000230605"/>
    </source>
</evidence>
<name>A0A2G5HUR7_CERBT</name>
<dbReference type="EMBL" id="CP134191">
    <property type="protein sequence ID" value="WPB06767.1"/>
    <property type="molecule type" value="Genomic_DNA"/>
</dbReference>
<reference evidence="3 5" key="2">
    <citation type="submission" date="2023-09" db="EMBL/GenBank/DDBJ databases">
        <title>Complete-Gapless Cercospora beticola genome.</title>
        <authorList>
            <person name="Wyatt N.A."/>
            <person name="Spanner R.E."/>
            <person name="Bolton M.D."/>
        </authorList>
    </citation>
    <scope>NUCLEOTIDE SEQUENCE [LARGE SCALE GENOMIC DNA]</scope>
    <source>
        <strain evidence="3">Cb09-40</strain>
    </source>
</reference>
<evidence type="ECO:0000313" key="3">
    <source>
        <dbReference type="EMBL" id="WPB06767.1"/>
    </source>
</evidence>
<dbReference type="EMBL" id="LKMD01000103">
    <property type="protein sequence ID" value="PIA95982.1"/>
    <property type="molecule type" value="Genomic_DNA"/>
</dbReference>
<accession>A0A2G5HUR7</accession>
<evidence type="ECO:0000313" key="5">
    <source>
        <dbReference type="Proteomes" id="UP001302367"/>
    </source>
</evidence>
<keyword evidence="5" id="KW-1185">Reference proteome</keyword>
<dbReference type="Proteomes" id="UP001302367">
    <property type="component" value="Chromosome 8"/>
</dbReference>